<dbReference type="OrthoDB" id="303721at2157"/>
<reference evidence="2 3" key="1">
    <citation type="submission" date="2016-10" db="EMBL/GenBank/DDBJ databases">
        <authorList>
            <person name="de Groot N.N."/>
        </authorList>
    </citation>
    <scope>NUCLEOTIDE SEQUENCE [LARGE SCALE GENOMIC DNA]</scope>
    <source>
        <strain evidence="3">EB21,IBRC-M 10013,KCTC 4048</strain>
    </source>
</reference>
<evidence type="ECO:0000259" key="1">
    <source>
        <dbReference type="Pfam" id="PF00149"/>
    </source>
</evidence>
<dbReference type="InterPro" id="IPR004843">
    <property type="entry name" value="Calcineurin-like_PHP"/>
</dbReference>
<dbReference type="GO" id="GO:0016787">
    <property type="term" value="F:hydrolase activity"/>
    <property type="evidence" value="ECO:0007669"/>
    <property type="project" value="InterPro"/>
</dbReference>
<dbReference type="InterPro" id="IPR029052">
    <property type="entry name" value="Metallo-depent_PP-like"/>
</dbReference>
<feature type="domain" description="Calcineurin-like phosphoesterase" evidence="1">
    <location>
        <begin position="22"/>
        <end position="121"/>
    </location>
</feature>
<protein>
    <submittedName>
        <fullName evidence="2">Calcineurin-like phosphoesterase</fullName>
    </submittedName>
</protein>
<dbReference type="EMBL" id="FNIA01000010">
    <property type="protein sequence ID" value="SDM94159.1"/>
    <property type="molecule type" value="Genomic_DNA"/>
</dbReference>
<sequence length="299" mass="32479">MSDEHDDPTRRDSVAALPGTPTIVSLSDVHGHLDRFRSALLTLSDHAGVDPVVEERADGLLHWAGNDYVLVFNGDAVDRGPDSAGCLALLERLRAEAPEGRVRYHLGNHEWFCLLPNDPDGGRWFCDEVSDQRRRELYDDIVAGDLAVAYEGYGYTYSHAGQQDGVDPAAVNDEAARAAERLGPMVGDEDEHTDAVLDIYHGYPMFDAGIDLRGGEGDVKGPDAGPLWLGFDNLPADAPPQIVGHSRHEEPTRTGTVVCQDVVLKNRESPGGEAVLVETPDSLRALVRQGDGDVELREV</sequence>
<dbReference type="STRING" id="996166.SAMN05192554_11030"/>
<dbReference type="PANTHER" id="PTHR46546:SF4">
    <property type="entry name" value="SHEWANELLA-LIKE PROTEIN PHOSPHATASE 1"/>
    <property type="match status" value="1"/>
</dbReference>
<dbReference type="Proteomes" id="UP000199370">
    <property type="component" value="Unassembled WGS sequence"/>
</dbReference>
<evidence type="ECO:0000313" key="3">
    <source>
        <dbReference type="Proteomes" id="UP000199370"/>
    </source>
</evidence>
<organism evidence="2 3">
    <name type="scientific">Haloarchaeobius iranensis</name>
    <dbReference type="NCBI Taxonomy" id="996166"/>
    <lineage>
        <taxon>Archaea</taxon>
        <taxon>Methanobacteriati</taxon>
        <taxon>Methanobacteriota</taxon>
        <taxon>Stenosarchaea group</taxon>
        <taxon>Halobacteria</taxon>
        <taxon>Halobacteriales</taxon>
        <taxon>Halorubellaceae</taxon>
        <taxon>Haloarchaeobius</taxon>
    </lineage>
</organism>
<dbReference type="Pfam" id="PF00149">
    <property type="entry name" value="Metallophos"/>
    <property type="match status" value="1"/>
</dbReference>
<dbReference type="AlphaFoldDB" id="A0A1G9XBJ7"/>
<accession>A0A1G9XBJ7</accession>
<dbReference type="Gene3D" id="3.60.21.10">
    <property type="match status" value="1"/>
</dbReference>
<proteinExistence type="predicted"/>
<dbReference type="SUPFAM" id="SSF56300">
    <property type="entry name" value="Metallo-dependent phosphatases"/>
    <property type="match status" value="1"/>
</dbReference>
<keyword evidence="3" id="KW-1185">Reference proteome</keyword>
<dbReference type="RefSeq" id="WP_089733559.1">
    <property type="nucleotide sequence ID" value="NZ_FNIA01000010.1"/>
</dbReference>
<evidence type="ECO:0000313" key="2">
    <source>
        <dbReference type="EMBL" id="SDM94159.1"/>
    </source>
</evidence>
<name>A0A1G9XBJ7_9EURY</name>
<gene>
    <name evidence="2" type="ORF">SAMN05192554_11030</name>
</gene>
<dbReference type="PANTHER" id="PTHR46546">
    <property type="entry name" value="SHEWANELLA-LIKE PROTEIN PHOSPHATASE 1"/>
    <property type="match status" value="1"/>
</dbReference>